<dbReference type="EMBL" id="JAHHGZ010000019">
    <property type="protein sequence ID" value="MBW4669220.1"/>
    <property type="molecule type" value="Genomic_DNA"/>
</dbReference>
<keyword evidence="1" id="KW-0812">Transmembrane</keyword>
<dbReference type="Pfam" id="PF07444">
    <property type="entry name" value="Ycf66_N"/>
    <property type="match status" value="1"/>
</dbReference>
<name>A0A951QR72_9CYAN</name>
<gene>
    <name evidence="2" type="ORF">KME60_17790</name>
</gene>
<evidence type="ECO:0008006" key="4">
    <source>
        <dbReference type="Google" id="ProtNLM"/>
    </source>
</evidence>
<accession>A0A951QR72</accession>
<evidence type="ECO:0000313" key="2">
    <source>
        <dbReference type="EMBL" id="MBW4669220.1"/>
    </source>
</evidence>
<protein>
    <recommendedName>
        <fullName evidence="4">Ycf66 family protein</fullName>
    </recommendedName>
</protein>
<keyword evidence="1" id="KW-0472">Membrane</keyword>
<reference evidence="2" key="2">
    <citation type="journal article" date="2022" name="Microbiol. Resour. Announc.">
        <title>Metagenome Sequencing to Explore Phylogenomics of Terrestrial Cyanobacteria.</title>
        <authorList>
            <person name="Ward R.D."/>
            <person name="Stajich J.E."/>
            <person name="Johansen J.R."/>
            <person name="Huntemann M."/>
            <person name="Clum A."/>
            <person name="Foster B."/>
            <person name="Foster B."/>
            <person name="Roux S."/>
            <person name="Palaniappan K."/>
            <person name="Varghese N."/>
            <person name="Mukherjee S."/>
            <person name="Reddy T.B.K."/>
            <person name="Daum C."/>
            <person name="Copeland A."/>
            <person name="Chen I.A."/>
            <person name="Ivanova N.N."/>
            <person name="Kyrpides N.C."/>
            <person name="Shapiro N."/>
            <person name="Eloe-Fadrosh E.A."/>
            <person name="Pietrasiak N."/>
        </authorList>
    </citation>
    <scope>NUCLEOTIDE SEQUENCE</scope>
    <source>
        <strain evidence="2">GSE-NOS-MK-12-04C</strain>
    </source>
</reference>
<keyword evidence="1" id="KW-1133">Transmembrane helix</keyword>
<reference evidence="2" key="1">
    <citation type="submission" date="2021-05" db="EMBL/GenBank/DDBJ databases">
        <authorList>
            <person name="Pietrasiak N."/>
            <person name="Ward R."/>
            <person name="Stajich J.E."/>
            <person name="Kurbessoian T."/>
        </authorList>
    </citation>
    <scope>NUCLEOTIDE SEQUENCE</scope>
    <source>
        <strain evidence="2">GSE-NOS-MK-12-04C</strain>
    </source>
</reference>
<feature type="transmembrane region" description="Helical" evidence="1">
    <location>
        <begin position="86"/>
        <end position="105"/>
    </location>
</feature>
<organism evidence="2 3">
    <name type="scientific">Cyanomargarita calcarea GSE-NOS-MK-12-04C</name>
    <dbReference type="NCBI Taxonomy" id="2839659"/>
    <lineage>
        <taxon>Bacteria</taxon>
        <taxon>Bacillati</taxon>
        <taxon>Cyanobacteriota</taxon>
        <taxon>Cyanophyceae</taxon>
        <taxon>Nostocales</taxon>
        <taxon>Cyanomargaritaceae</taxon>
        <taxon>Cyanomargarita</taxon>
    </lineage>
</organism>
<dbReference type="Proteomes" id="UP000729701">
    <property type="component" value="Unassembled WGS sequence"/>
</dbReference>
<feature type="transmembrane region" description="Helical" evidence="1">
    <location>
        <begin position="49"/>
        <end position="74"/>
    </location>
</feature>
<dbReference type="InterPro" id="IPR010004">
    <property type="entry name" value="Uncharacterised_Ycf66"/>
</dbReference>
<proteinExistence type="predicted"/>
<evidence type="ECO:0000256" key="1">
    <source>
        <dbReference type="SAM" id="Phobius"/>
    </source>
</evidence>
<comment type="caution">
    <text evidence="2">The sequence shown here is derived from an EMBL/GenBank/DDBJ whole genome shotgun (WGS) entry which is preliminary data.</text>
</comment>
<sequence length="108" mass="12591">MMMIAQVNFGVNTASILGIIYCLLAITYLIFLIFWLVQRQTRLGNSFLALYIIQAIFIPLSLLLCGFILIFQGWRLDPILQFEQLLLFLIIIFLSIKDIFINAVYRNR</sequence>
<feature type="transmembrane region" description="Helical" evidence="1">
    <location>
        <begin position="16"/>
        <end position="37"/>
    </location>
</feature>
<evidence type="ECO:0000313" key="3">
    <source>
        <dbReference type="Proteomes" id="UP000729701"/>
    </source>
</evidence>
<dbReference type="AlphaFoldDB" id="A0A951QR72"/>